<accession>A0A6M3XH69</accession>
<proteinExistence type="predicted"/>
<protein>
    <submittedName>
        <fullName evidence="1">Uncharacterized protein</fullName>
    </submittedName>
</protein>
<dbReference type="AlphaFoldDB" id="A0A6M3XH69"/>
<evidence type="ECO:0000313" key="1">
    <source>
        <dbReference type="EMBL" id="QJH97109.1"/>
    </source>
</evidence>
<organism evidence="1">
    <name type="scientific">viral metagenome</name>
    <dbReference type="NCBI Taxonomy" id="1070528"/>
    <lineage>
        <taxon>unclassified sequences</taxon>
        <taxon>metagenomes</taxon>
        <taxon>organismal metagenomes</taxon>
    </lineage>
</organism>
<name>A0A6M3XH69_9ZZZZ</name>
<sequence>MNDKEPTLEYYMEKALQMVSEGVVKTYKRTSHPACVVLDSDGKFFFKNKHWTARELANELCRSEP</sequence>
<dbReference type="EMBL" id="MT144673">
    <property type="protein sequence ID" value="QJH97109.1"/>
    <property type="molecule type" value="Genomic_DNA"/>
</dbReference>
<gene>
    <name evidence="1" type="ORF">TM448B00920_0035</name>
</gene>
<reference evidence="1" key="1">
    <citation type="submission" date="2020-03" db="EMBL/GenBank/DDBJ databases">
        <title>The deep terrestrial virosphere.</title>
        <authorList>
            <person name="Holmfeldt K."/>
            <person name="Nilsson E."/>
            <person name="Simone D."/>
            <person name="Lopez-Fernandez M."/>
            <person name="Wu X."/>
            <person name="de Brujin I."/>
            <person name="Lundin D."/>
            <person name="Andersson A."/>
            <person name="Bertilsson S."/>
            <person name="Dopson M."/>
        </authorList>
    </citation>
    <scope>NUCLEOTIDE SEQUENCE</scope>
    <source>
        <strain evidence="1">TM448B00920</strain>
    </source>
</reference>